<dbReference type="OrthoDB" id="192575at2"/>
<evidence type="ECO:0008006" key="5">
    <source>
        <dbReference type="Google" id="ProtNLM"/>
    </source>
</evidence>
<evidence type="ECO:0000313" key="3">
    <source>
        <dbReference type="EMBL" id="RUO37734.1"/>
    </source>
</evidence>
<comment type="caution">
    <text evidence="3">The sequence shown here is derived from an EMBL/GenBank/DDBJ whole genome shotgun (WGS) entry which is preliminary data.</text>
</comment>
<keyword evidence="4" id="KW-1185">Reference proteome</keyword>
<feature type="coiled-coil region" evidence="1">
    <location>
        <begin position="287"/>
        <end position="314"/>
    </location>
</feature>
<feature type="chain" id="PRO_5019488886" description="Tetratricopeptide repeat-like domain-containing protein" evidence="2">
    <location>
        <begin position="31"/>
        <end position="316"/>
    </location>
</feature>
<evidence type="ECO:0000256" key="1">
    <source>
        <dbReference type="SAM" id="Coils"/>
    </source>
</evidence>
<reference evidence="4" key="1">
    <citation type="journal article" date="2018" name="Front. Microbiol.">
        <title>Genome-Based Analysis Reveals the Taxonomy and Diversity of the Family Idiomarinaceae.</title>
        <authorList>
            <person name="Liu Y."/>
            <person name="Lai Q."/>
            <person name="Shao Z."/>
        </authorList>
    </citation>
    <scope>NUCLEOTIDE SEQUENCE [LARGE SCALE GENOMIC DNA]</scope>
    <source>
        <strain evidence="4">AIS</strain>
    </source>
</reference>
<evidence type="ECO:0000313" key="4">
    <source>
        <dbReference type="Proteomes" id="UP000286934"/>
    </source>
</evidence>
<gene>
    <name evidence="3" type="ORF">CWE13_07245</name>
</gene>
<dbReference type="Proteomes" id="UP000286934">
    <property type="component" value="Unassembled WGS sequence"/>
</dbReference>
<organism evidence="3 4">
    <name type="scientific">Aliidiomarina shirensis</name>
    <dbReference type="NCBI Taxonomy" id="1048642"/>
    <lineage>
        <taxon>Bacteria</taxon>
        <taxon>Pseudomonadati</taxon>
        <taxon>Pseudomonadota</taxon>
        <taxon>Gammaproteobacteria</taxon>
        <taxon>Alteromonadales</taxon>
        <taxon>Idiomarinaceae</taxon>
        <taxon>Aliidiomarina</taxon>
    </lineage>
</organism>
<dbReference type="AlphaFoldDB" id="A0A432WVD8"/>
<dbReference type="RefSeq" id="WP_126807219.1">
    <property type="nucleotide sequence ID" value="NZ_PIPP01000002.1"/>
</dbReference>
<dbReference type="EMBL" id="PIPP01000002">
    <property type="protein sequence ID" value="RUO37734.1"/>
    <property type="molecule type" value="Genomic_DNA"/>
</dbReference>
<feature type="signal peptide" evidence="2">
    <location>
        <begin position="1"/>
        <end position="30"/>
    </location>
</feature>
<keyword evidence="1" id="KW-0175">Coiled coil</keyword>
<accession>A0A432WVD8</accession>
<name>A0A432WVD8_9GAMM</name>
<evidence type="ECO:0000256" key="2">
    <source>
        <dbReference type="SAM" id="SignalP"/>
    </source>
</evidence>
<proteinExistence type="predicted"/>
<protein>
    <recommendedName>
        <fullName evidence="5">Tetratricopeptide repeat-like domain-containing protein</fullName>
    </recommendedName>
</protein>
<keyword evidence="2" id="KW-0732">Signal</keyword>
<sequence>MLQVFLKNVRVSHLFVIALLWFGIATSANAQQQSFNFDHLDERFEPVVAALSENDHKAAEKALKQLRRSMGNTGDYHFLEGIVTVLSMNDASAIRLPFLARRMRNQWGEALEKDPDHELAHLSLLQFHANAPGIAGGDKDQVQFHAERLHELNSPFRFQADIIIAAVAEDFAAEEAAWLAWFQDQPENLDIRVNYISQRVNEEKYSEALTQMHYVLDNVSADDEEHQALAAQVSYQWGKLAAESGEELENGARHLQALLAENRVPENMPVGWTQYRLAQIYLHQGLVEEANAMKAEAQVNAENDENLKEALSKLPS</sequence>